<gene>
    <name evidence="1" type="ORF">A2290_05560</name>
</gene>
<evidence type="ECO:0000313" key="1">
    <source>
        <dbReference type="EMBL" id="OGC15788.1"/>
    </source>
</evidence>
<sequence>MGVNPIIDNAATQQTAVALNNSVTVELKELEKKGRQEPGKNKVQSSSDISKLIQDGINPSKAGIDILASLASQLAATGVSLDPEKFSGKAKKELEDQFGKLFSPDESFSDMVQVNTVLKKAKNLNNNQDQNGNRGNASAINIDSETQGLVKEYAAYYAQYIVSNSQELKKKLEKIESLLQEKGLTAKDFISIKTSVTNSMRAEIKQQIRDAFFNTVLSKKKTIEFVINEKMLNQVLDFSLKKGVHDDATLQLLADGVREEAKEEIKDFAKNKMEESLMGKILSSDSKVSQKSTEELKELIKLASKVGIDLNEFSKDWKVKKHDLGLFVADIPLSGGGLNSDSQNKKEKNPYEFTKDDEKDLLINRLRAVYMHRALSGDLASIMNTYFKIRRLKNGLIKLGISSDEFKNIEKDGTGLARLRLIDMLKSALEERATLYELAGPAFKLIEHKIKGILENIKRLGWDLSDTEFSSLRDNANIKVLNAAKDEFLSVRAILKESNRPDLDKRLSLILKLMNRLKGESNLDLEIPKREYEFREAV</sequence>
<name>A0A1F4S5S6_UNCSA</name>
<comment type="caution">
    <text evidence="1">The sequence shown here is derived from an EMBL/GenBank/DDBJ whole genome shotgun (WGS) entry which is preliminary data.</text>
</comment>
<dbReference type="EMBL" id="MEUA01000017">
    <property type="protein sequence ID" value="OGC15788.1"/>
    <property type="molecule type" value="Genomic_DNA"/>
</dbReference>
<proteinExistence type="predicted"/>
<accession>A0A1F4S5S6</accession>
<protein>
    <submittedName>
        <fullName evidence="1">Uncharacterized protein</fullName>
    </submittedName>
</protein>
<organism evidence="1 2">
    <name type="scientific">candidate division WOR-1 bacterium RIFOXYB2_FULL_36_35</name>
    <dbReference type="NCBI Taxonomy" id="1802578"/>
    <lineage>
        <taxon>Bacteria</taxon>
        <taxon>Bacillati</taxon>
        <taxon>Saganbacteria</taxon>
    </lineage>
</organism>
<dbReference type="AlphaFoldDB" id="A0A1F4S5S6"/>
<reference evidence="1 2" key="1">
    <citation type="journal article" date="2016" name="Nat. Commun.">
        <title>Thousands of microbial genomes shed light on interconnected biogeochemical processes in an aquifer system.</title>
        <authorList>
            <person name="Anantharaman K."/>
            <person name="Brown C.T."/>
            <person name="Hug L.A."/>
            <person name="Sharon I."/>
            <person name="Castelle C.J."/>
            <person name="Probst A.J."/>
            <person name="Thomas B.C."/>
            <person name="Singh A."/>
            <person name="Wilkins M.J."/>
            <person name="Karaoz U."/>
            <person name="Brodie E.L."/>
            <person name="Williams K.H."/>
            <person name="Hubbard S.S."/>
            <person name="Banfield J.F."/>
        </authorList>
    </citation>
    <scope>NUCLEOTIDE SEQUENCE [LARGE SCALE GENOMIC DNA]</scope>
</reference>
<evidence type="ECO:0000313" key="2">
    <source>
        <dbReference type="Proteomes" id="UP000177905"/>
    </source>
</evidence>
<dbReference type="Proteomes" id="UP000177905">
    <property type="component" value="Unassembled WGS sequence"/>
</dbReference>